<protein>
    <recommendedName>
        <fullName evidence="6">IrrE N-terminal-like domain-containing protein</fullName>
    </recommendedName>
</protein>
<evidence type="ECO:0000313" key="3">
    <source>
        <dbReference type="EMBL" id="CAB4193062.1"/>
    </source>
</evidence>
<organism evidence="3">
    <name type="scientific">uncultured Caudovirales phage</name>
    <dbReference type="NCBI Taxonomy" id="2100421"/>
    <lineage>
        <taxon>Viruses</taxon>
        <taxon>Duplodnaviria</taxon>
        <taxon>Heunggongvirae</taxon>
        <taxon>Uroviricota</taxon>
        <taxon>Caudoviricetes</taxon>
        <taxon>Peduoviridae</taxon>
        <taxon>Maltschvirus</taxon>
        <taxon>Maltschvirus maltsch</taxon>
    </lineage>
</organism>
<evidence type="ECO:0000313" key="5">
    <source>
        <dbReference type="EMBL" id="CAB5230462.1"/>
    </source>
</evidence>
<dbReference type="EMBL" id="LR797435">
    <property type="protein sequence ID" value="CAB4216236.1"/>
    <property type="molecule type" value="Genomic_DNA"/>
</dbReference>
<reference evidence="3" key="1">
    <citation type="submission" date="2020-05" db="EMBL/GenBank/DDBJ databases">
        <authorList>
            <person name="Chiriac C."/>
            <person name="Salcher M."/>
            <person name="Ghai R."/>
            <person name="Kavagutti S V."/>
        </authorList>
    </citation>
    <scope>NUCLEOTIDE SEQUENCE</scope>
</reference>
<evidence type="ECO:0000313" key="2">
    <source>
        <dbReference type="EMBL" id="CAB4185749.1"/>
    </source>
</evidence>
<evidence type="ECO:0008006" key="6">
    <source>
        <dbReference type="Google" id="ProtNLM"/>
    </source>
</evidence>
<name>A0A6J5RB84_9CAUD</name>
<dbReference type="EMBL" id="LR796912">
    <property type="protein sequence ID" value="CAB4174620.1"/>
    <property type="molecule type" value="Genomic_DNA"/>
</dbReference>
<evidence type="ECO:0000313" key="1">
    <source>
        <dbReference type="EMBL" id="CAB4174620.1"/>
    </source>
</evidence>
<proteinExistence type="predicted"/>
<sequence length="99" mass="11218">MLQKIKVGGLDYNILYRPVSEMPSGILGYANFEKQEIGINAEVSKATQRVALWHETLHILSTAYTIKLQEDQVNMLTQALLAFVSDNPTFIEDYVKNQT</sequence>
<gene>
    <name evidence="2" type="ORF">UFOVP1123_135</name>
    <name evidence="3" type="ORF">UFOVP1239_16</name>
    <name evidence="4" type="ORF">UFOVP1484_139</name>
    <name evidence="5" type="ORF">UFOVP1577_3</name>
    <name evidence="1" type="ORF">UFOVP961_65</name>
</gene>
<evidence type="ECO:0000313" key="4">
    <source>
        <dbReference type="EMBL" id="CAB4216236.1"/>
    </source>
</evidence>
<dbReference type="EMBL" id="LR798422">
    <property type="protein sequence ID" value="CAB5230462.1"/>
    <property type="molecule type" value="Genomic_DNA"/>
</dbReference>
<dbReference type="EMBL" id="LR797194">
    <property type="protein sequence ID" value="CAB4193062.1"/>
    <property type="molecule type" value="Genomic_DNA"/>
</dbReference>
<accession>A0A6J5RB84</accession>
<dbReference type="EMBL" id="LR797079">
    <property type="protein sequence ID" value="CAB4185749.1"/>
    <property type="molecule type" value="Genomic_DNA"/>
</dbReference>